<dbReference type="EMBL" id="CP144745">
    <property type="protein sequence ID" value="WVZ54962.1"/>
    <property type="molecule type" value="Genomic_DNA"/>
</dbReference>
<protein>
    <submittedName>
        <fullName evidence="1">Uncharacterized protein</fullName>
    </submittedName>
</protein>
<name>A0AAQ3SK69_PASNO</name>
<evidence type="ECO:0000313" key="1">
    <source>
        <dbReference type="EMBL" id="WVZ54962.1"/>
    </source>
</evidence>
<keyword evidence="2" id="KW-1185">Reference proteome</keyword>
<proteinExistence type="predicted"/>
<reference evidence="1 2" key="1">
    <citation type="submission" date="2024-02" db="EMBL/GenBank/DDBJ databases">
        <title>High-quality chromosome-scale genome assembly of Pensacola bahiagrass (Paspalum notatum Flugge var. saurae).</title>
        <authorList>
            <person name="Vega J.M."/>
            <person name="Podio M."/>
            <person name="Orjuela J."/>
            <person name="Siena L.A."/>
            <person name="Pessino S.C."/>
            <person name="Combes M.C."/>
            <person name="Mariac C."/>
            <person name="Albertini E."/>
            <person name="Pupilli F."/>
            <person name="Ortiz J.P.A."/>
            <person name="Leblanc O."/>
        </authorList>
    </citation>
    <scope>NUCLEOTIDE SEQUENCE [LARGE SCALE GENOMIC DNA]</scope>
    <source>
        <strain evidence="1">R1</strain>
        <tissue evidence="1">Leaf</tissue>
    </source>
</reference>
<organism evidence="1 2">
    <name type="scientific">Paspalum notatum var. saurae</name>
    <dbReference type="NCBI Taxonomy" id="547442"/>
    <lineage>
        <taxon>Eukaryota</taxon>
        <taxon>Viridiplantae</taxon>
        <taxon>Streptophyta</taxon>
        <taxon>Embryophyta</taxon>
        <taxon>Tracheophyta</taxon>
        <taxon>Spermatophyta</taxon>
        <taxon>Magnoliopsida</taxon>
        <taxon>Liliopsida</taxon>
        <taxon>Poales</taxon>
        <taxon>Poaceae</taxon>
        <taxon>PACMAD clade</taxon>
        <taxon>Panicoideae</taxon>
        <taxon>Andropogonodae</taxon>
        <taxon>Paspaleae</taxon>
        <taxon>Paspalinae</taxon>
        <taxon>Paspalum</taxon>
    </lineage>
</organism>
<dbReference type="AlphaFoldDB" id="A0AAQ3SK69"/>
<dbReference type="Proteomes" id="UP001341281">
    <property type="component" value="Chromosome 01"/>
</dbReference>
<gene>
    <name evidence="1" type="ORF">U9M48_005687</name>
</gene>
<sequence length="85" mass="9141">MAGAAALLRSMLARQSRLVVPEALRRHQGPPPGPCLHRLSAYSTGDLGRSRRCCTYGSFLDVNPCFLIFFDDPGSGPNAGQDGCY</sequence>
<accession>A0AAQ3SK69</accession>
<evidence type="ECO:0000313" key="2">
    <source>
        <dbReference type="Proteomes" id="UP001341281"/>
    </source>
</evidence>